<accession>A0A6J8D968</accession>
<keyword evidence="3" id="KW-1185">Reference proteome</keyword>
<dbReference type="Proteomes" id="UP000507470">
    <property type="component" value="Unassembled WGS sequence"/>
</dbReference>
<feature type="compositionally biased region" description="Polar residues" evidence="1">
    <location>
        <begin position="95"/>
        <end position="108"/>
    </location>
</feature>
<evidence type="ECO:0000313" key="2">
    <source>
        <dbReference type="EMBL" id="CAC5404615.1"/>
    </source>
</evidence>
<sequence>MKYWHAKREVDQPYHYRTSSNLPVNLTEVEEVDQPCQFRDRLHLPVMDTEVEEVDQLYHFRARLHMPVMNNDIKNSQLNDYKSSEESRQESSQECTIETSQGSSWSYNSSTLPERNFELLNTTLSSWSHGAVSPLRSNLPTPFIESADRTKRYYKRKAGQLISTLLDTIAPGQGDILLDAMSNEKKSTAETSSSEDITSTIVRLYNESTDTGYKVKILSIIVNKHSKSTLQGMIPGITVYRIDQARQHALLYGRGSEEDLVHTTEKDKEWISQSWHMQCSLLENFKLEMQNAFRQLPPTEQLKDLQYDFETAIAKIDEWKKHILRTVNQARAKTDILDNLQSHQMLIIMDWAMKYLPNMFREKQSDCIEHLSTLWILPSKTGTVSLLLHALTTIKQQLPEIEEVFRSDNAMLQVWTDLACNERTKSAIRLAHTSCSSSKKDDGFTLDALVADDDDDLRAIVTTFRCTGYKPRTGIVGFL</sequence>
<protein>
    <submittedName>
        <fullName evidence="2">Uncharacterized protein</fullName>
    </submittedName>
</protein>
<reference evidence="2 3" key="1">
    <citation type="submission" date="2020-06" db="EMBL/GenBank/DDBJ databases">
        <authorList>
            <person name="Li R."/>
            <person name="Bekaert M."/>
        </authorList>
    </citation>
    <scope>NUCLEOTIDE SEQUENCE [LARGE SCALE GENOMIC DNA]</scope>
    <source>
        <strain evidence="3">wild</strain>
    </source>
</reference>
<evidence type="ECO:0000313" key="3">
    <source>
        <dbReference type="Proteomes" id="UP000507470"/>
    </source>
</evidence>
<proteinExistence type="predicted"/>
<feature type="region of interest" description="Disordered" evidence="1">
    <location>
        <begin position="79"/>
        <end position="108"/>
    </location>
</feature>
<dbReference type="AlphaFoldDB" id="A0A6J8D968"/>
<feature type="compositionally biased region" description="Basic and acidic residues" evidence="1">
    <location>
        <begin position="82"/>
        <end position="91"/>
    </location>
</feature>
<gene>
    <name evidence="2" type="ORF">MCOR_38378</name>
</gene>
<evidence type="ECO:0000256" key="1">
    <source>
        <dbReference type="SAM" id="MobiDB-lite"/>
    </source>
</evidence>
<dbReference type="OrthoDB" id="5964810at2759"/>
<dbReference type="EMBL" id="CACVKT020006981">
    <property type="protein sequence ID" value="CAC5404615.1"/>
    <property type="molecule type" value="Genomic_DNA"/>
</dbReference>
<organism evidence="2 3">
    <name type="scientific">Mytilus coruscus</name>
    <name type="common">Sea mussel</name>
    <dbReference type="NCBI Taxonomy" id="42192"/>
    <lineage>
        <taxon>Eukaryota</taxon>
        <taxon>Metazoa</taxon>
        <taxon>Spiralia</taxon>
        <taxon>Lophotrochozoa</taxon>
        <taxon>Mollusca</taxon>
        <taxon>Bivalvia</taxon>
        <taxon>Autobranchia</taxon>
        <taxon>Pteriomorphia</taxon>
        <taxon>Mytilida</taxon>
        <taxon>Mytiloidea</taxon>
        <taxon>Mytilidae</taxon>
        <taxon>Mytilinae</taxon>
        <taxon>Mytilus</taxon>
    </lineage>
</organism>
<name>A0A6J8D968_MYTCO</name>